<sequence length="277" mass="30007">MDPPTNLETSGFVSSRFVSQTEIDQAAQRKQEEWKAAYARLGQEPPPQETEGEYDPRSLYEFRGLESDELQFLDEVAREEREKQRRVERQDAEELALFKARQSKTSLIGPPPVETNQQRASSSATSVSTTAPNTKPAGTTATNSTSVPRSGNKVKSLLKGVIRKKDTSAATQQKAISATVKGKPQSPTEIAIQNGSGDETQEPSGKRKRPSQSITSAAVQDVKVPAKTTTTTTLPPALGVLGGYSSESDDDEQDDARIQDEKSSLAEGDIAKKARLA</sequence>
<dbReference type="Proteomes" id="UP001234202">
    <property type="component" value="Unassembled WGS sequence"/>
</dbReference>
<reference evidence="1" key="1">
    <citation type="submission" date="2023-04" db="EMBL/GenBank/DDBJ databases">
        <title>Draft Genome sequencing of Naganishia species isolated from polar environments using Oxford Nanopore Technology.</title>
        <authorList>
            <person name="Leo P."/>
            <person name="Venkateswaran K."/>
        </authorList>
    </citation>
    <scope>NUCLEOTIDE SEQUENCE</scope>
    <source>
        <strain evidence="1">DBVPG 5303</strain>
    </source>
</reference>
<accession>A0ACC2XBT9</accession>
<gene>
    <name evidence="1" type="ORF">QFC24_005066</name>
</gene>
<dbReference type="EMBL" id="JASBWV010000019">
    <property type="protein sequence ID" value="KAJ9121085.1"/>
    <property type="molecule type" value="Genomic_DNA"/>
</dbReference>
<evidence type="ECO:0000313" key="2">
    <source>
        <dbReference type="Proteomes" id="UP001234202"/>
    </source>
</evidence>
<comment type="caution">
    <text evidence="1">The sequence shown here is derived from an EMBL/GenBank/DDBJ whole genome shotgun (WGS) entry which is preliminary data.</text>
</comment>
<organism evidence="1 2">
    <name type="scientific">Naganishia onofrii</name>
    <dbReference type="NCBI Taxonomy" id="1851511"/>
    <lineage>
        <taxon>Eukaryota</taxon>
        <taxon>Fungi</taxon>
        <taxon>Dikarya</taxon>
        <taxon>Basidiomycota</taxon>
        <taxon>Agaricomycotina</taxon>
        <taxon>Tremellomycetes</taxon>
        <taxon>Filobasidiales</taxon>
        <taxon>Filobasidiaceae</taxon>
        <taxon>Naganishia</taxon>
    </lineage>
</organism>
<protein>
    <submittedName>
        <fullName evidence="1">Uncharacterized protein</fullName>
    </submittedName>
</protein>
<name>A0ACC2XBT9_9TREE</name>
<keyword evidence="2" id="KW-1185">Reference proteome</keyword>
<evidence type="ECO:0000313" key="1">
    <source>
        <dbReference type="EMBL" id="KAJ9121085.1"/>
    </source>
</evidence>
<proteinExistence type="predicted"/>